<dbReference type="GO" id="GO:0043328">
    <property type="term" value="P:protein transport to vacuole involved in ubiquitin-dependent protein catabolic process via the multivesicular body sorting pathway"/>
    <property type="evidence" value="ECO:0007669"/>
    <property type="project" value="TreeGrafter"/>
</dbReference>
<dbReference type="Pfam" id="PF02883">
    <property type="entry name" value="Alpha_adaptinC2"/>
    <property type="match status" value="1"/>
</dbReference>
<dbReference type="Gene3D" id="2.60.40.1230">
    <property type="match status" value="1"/>
</dbReference>
<reference evidence="12" key="1">
    <citation type="submission" date="2016-05" db="EMBL/GenBank/DDBJ databases">
        <title>Comparative genomics of biotechnologically important yeasts.</title>
        <authorList>
            <consortium name="DOE Joint Genome Institute"/>
            <person name="Riley R."/>
            <person name="Haridas S."/>
            <person name="Wolfe K.H."/>
            <person name="Lopes M.R."/>
            <person name="Hittinger C.T."/>
            <person name="Goker M."/>
            <person name="Salamov A."/>
            <person name="Wisecaver J."/>
            <person name="Long T.M."/>
            <person name="Aerts A.L."/>
            <person name="Barry K."/>
            <person name="Choi C."/>
            <person name="Clum A."/>
            <person name="Coughlan A.Y."/>
            <person name="Deshpande S."/>
            <person name="Douglass A.P."/>
            <person name="Hanson S.J."/>
            <person name="Klenk H.-P."/>
            <person name="Labutti K."/>
            <person name="Lapidus A."/>
            <person name="Lindquist E."/>
            <person name="Lipzen A."/>
            <person name="Meier-Kolthoff J.P."/>
            <person name="Ohm R.A."/>
            <person name="Otillar R.P."/>
            <person name="Pangilinan J."/>
            <person name="Peng Y."/>
            <person name="Rokas A."/>
            <person name="Rosa C.A."/>
            <person name="Scheuner C."/>
            <person name="Sibirny A.A."/>
            <person name="Slot J.C."/>
            <person name="Stielow J.B."/>
            <person name="Sun H."/>
            <person name="Kurtzman C.P."/>
            <person name="Blackwell M."/>
            <person name="Grigoriev I.V."/>
            <person name="Jeffries T.W."/>
        </authorList>
    </citation>
    <scope>NUCLEOTIDE SEQUENCE [LARGE SCALE GENOMIC DNA]</scope>
    <source>
        <strain evidence="12">DSM 1968</strain>
    </source>
</reference>
<dbReference type="AlphaFoldDB" id="A0A1D2VKY1"/>
<comment type="function">
    <text evidence="5">May play a role in the regulation of membrane traffic through the trans-Golgi network.</text>
</comment>
<dbReference type="FunFam" id="1.25.40.90:FF:000008">
    <property type="entry name" value="VHS domain protein"/>
    <property type="match status" value="1"/>
</dbReference>
<gene>
    <name evidence="11" type="ORF">ASCRUDRAFT_74684</name>
</gene>
<dbReference type="InterPro" id="IPR008152">
    <property type="entry name" value="Clathrin_a/b/g-adaptin_app_Ig"/>
</dbReference>
<evidence type="ECO:0000256" key="4">
    <source>
        <dbReference type="ARBA" id="ARBA00023034"/>
    </source>
</evidence>
<dbReference type="Gene3D" id="1.25.40.90">
    <property type="match status" value="1"/>
</dbReference>
<feature type="compositionally biased region" description="Low complexity" evidence="7">
    <location>
        <begin position="345"/>
        <end position="381"/>
    </location>
</feature>
<dbReference type="InterPro" id="IPR008153">
    <property type="entry name" value="GAE_dom"/>
</dbReference>
<dbReference type="PANTHER" id="PTHR47180:SF1">
    <property type="entry name" value="ADP-RIBOSYLATION FACTOR-BINDING PROTEIN GGA1-RELATED"/>
    <property type="match status" value="1"/>
</dbReference>
<evidence type="ECO:0000256" key="5">
    <source>
        <dbReference type="ARBA" id="ARBA00053552"/>
    </source>
</evidence>
<feature type="domain" description="GAE" evidence="9">
    <location>
        <begin position="492"/>
        <end position="609"/>
    </location>
</feature>
<dbReference type="FunFam" id="1.20.5.170:FF:000024">
    <property type="entry name" value="VHS domain-containing protein"/>
    <property type="match status" value="1"/>
</dbReference>
<keyword evidence="12" id="KW-1185">Reference proteome</keyword>
<evidence type="ECO:0000256" key="1">
    <source>
        <dbReference type="ARBA" id="ARBA00004601"/>
    </source>
</evidence>
<dbReference type="EMBL" id="KV454477">
    <property type="protein sequence ID" value="ODV62261.1"/>
    <property type="molecule type" value="Genomic_DNA"/>
</dbReference>
<feature type="region of interest" description="Disordered" evidence="7">
    <location>
        <begin position="404"/>
        <end position="423"/>
    </location>
</feature>
<dbReference type="CDD" id="cd14235">
    <property type="entry name" value="GAT_GGA_fungi"/>
    <property type="match status" value="1"/>
</dbReference>
<evidence type="ECO:0000256" key="6">
    <source>
        <dbReference type="SAM" id="Coils"/>
    </source>
</evidence>
<dbReference type="Gene3D" id="1.20.58.160">
    <property type="match status" value="1"/>
</dbReference>
<sequence length="610" mass="69025">MAEILRTPSKLERKIHRACRANEPDLALNFEIADLVNEKQGSYPREASITVVKLINSKDPFVAVNALSLLDVLVKNCGYPFHLQISRKEFLNALVKRFPERPPSRYSKPQRVILSYIEEWTQTLCKNSKYKDDLGFIRDMHRLLAYKGYIFPEIKDQDFAVLNPSDNLKSIAEIQKEERIAMSAKLQELIRRGKPSDLKEANKLMKIMSGFQDDDSLVSSKQKVAEDLQKLKTKAEILNDMLTNFQSTSNNDHSNSSLETMNELFNSLKVAQPKITKLIEEESSDEEAVSRLIQLNDTFNSLTTKFELIMKNDFESASKININTSNNNNVQNLIDFGDDDDNKDNNNTNTNTNTNTNINPQQSQNNDLLDLLGDLNLNDNNQPSTSISNTQNSLNDLFNQSGSVHLSMTPQTTSNNQFQQQQPRTSAFDSLKQLQTLDILSQKPLNQGNQLSFQLQKQQTAQNNLFDLLSTPSTTTQTSYSNSNSDSIISQEINPSVKITAHKSENLKIDYEVFRQNDNLIKVNVLFSNLSLFSQINNLTNLIAVPKSLKLDLNPQSNNFMKPSQDNGITQIFTVTNVKPNSPVKIKWKCNYIINGQSIEESGVNTLPLI</sequence>
<dbReference type="Pfam" id="PF03127">
    <property type="entry name" value="GAT"/>
    <property type="match status" value="1"/>
</dbReference>
<dbReference type="InterPro" id="IPR038425">
    <property type="entry name" value="GAT_sf"/>
</dbReference>
<dbReference type="SUPFAM" id="SSF48464">
    <property type="entry name" value="ENTH/VHS domain"/>
    <property type="match status" value="1"/>
</dbReference>
<feature type="compositionally biased region" description="Polar residues" evidence="7">
    <location>
        <begin position="382"/>
        <end position="398"/>
    </location>
</feature>
<organism evidence="11 12">
    <name type="scientific">Ascoidea rubescens DSM 1968</name>
    <dbReference type="NCBI Taxonomy" id="1344418"/>
    <lineage>
        <taxon>Eukaryota</taxon>
        <taxon>Fungi</taxon>
        <taxon>Dikarya</taxon>
        <taxon>Ascomycota</taxon>
        <taxon>Saccharomycotina</taxon>
        <taxon>Saccharomycetes</taxon>
        <taxon>Ascoideaceae</taxon>
        <taxon>Ascoidea</taxon>
    </lineage>
</organism>
<dbReference type="Proteomes" id="UP000095038">
    <property type="component" value="Unassembled WGS sequence"/>
</dbReference>
<dbReference type="PANTHER" id="PTHR47180">
    <property type="entry name" value="ADP-RIBOSYLATION FACTOR-BINDING PROTEIN GGA1-RELATED"/>
    <property type="match status" value="1"/>
</dbReference>
<keyword evidence="2" id="KW-0813">Transport</keyword>
<dbReference type="GO" id="GO:0005829">
    <property type="term" value="C:cytosol"/>
    <property type="evidence" value="ECO:0007669"/>
    <property type="project" value="GOC"/>
</dbReference>
<feature type="region of interest" description="Disordered" evidence="7">
    <location>
        <begin position="325"/>
        <end position="398"/>
    </location>
</feature>
<dbReference type="Pfam" id="PF00790">
    <property type="entry name" value="VHS"/>
    <property type="match status" value="1"/>
</dbReference>
<dbReference type="SMART" id="SM00809">
    <property type="entry name" value="Alpha_adaptinC2"/>
    <property type="match status" value="1"/>
</dbReference>
<name>A0A1D2VKY1_9ASCO</name>
<feature type="compositionally biased region" description="Low complexity" evidence="7">
    <location>
        <begin position="409"/>
        <end position="423"/>
    </location>
</feature>
<dbReference type="GO" id="GO:0005802">
    <property type="term" value="C:trans-Golgi network"/>
    <property type="evidence" value="ECO:0007669"/>
    <property type="project" value="TreeGrafter"/>
</dbReference>
<dbReference type="InterPro" id="IPR002014">
    <property type="entry name" value="VHS_dom"/>
</dbReference>
<evidence type="ECO:0000313" key="11">
    <source>
        <dbReference type="EMBL" id="ODV62261.1"/>
    </source>
</evidence>
<dbReference type="InterPro" id="IPR008942">
    <property type="entry name" value="ENTH_VHS"/>
</dbReference>
<dbReference type="SUPFAM" id="SSF89009">
    <property type="entry name" value="GAT-like domain"/>
    <property type="match status" value="1"/>
</dbReference>
<evidence type="ECO:0000256" key="7">
    <source>
        <dbReference type="SAM" id="MobiDB-lite"/>
    </source>
</evidence>
<dbReference type="InterPro" id="IPR052653">
    <property type="entry name" value="ARF-binding"/>
</dbReference>
<feature type="coiled-coil region" evidence="6">
    <location>
        <begin position="221"/>
        <end position="248"/>
    </location>
</feature>
<evidence type="ECO:0000259" key="9">
    <source>
        <dbReference type="PROSITE" id="PS50180"/>
    </source>
</evidence>
<evidence type="ECO:0000256" key="3">
    <source>
        <dbReference type="ARBA" id="ARBA00022927"/>
    </source>
</evidence>
<feature type="domain" description="GAT" evidence="10">
    <location>
        <begin position="179"/>
        <end position="311"/>
    </location>
</feature>
<feature type="compositionally biased region" description="Low complexity" evidence="7">
    <location>
        <begin position="325"/>
        <end position="334"/>
    </location>
</feature>
<dbReference type="PROSITE" id="PS50179">
    <property type="entry name" value="VHS"/>
    <property type="match status" value="1"/>
</dbReference>
<dbReference type="GO" id="GO:0043130">
    <property type="term" value="F:ubiquitin binding"/>
    <property type="evidence" value="ECO:0007669"/>
    <property type="project" value="InterPro"/>
</dbReference>
<dbReference type="FunCoup" id="A0A1D2VKY1">
    <property type="interactions" value="804"/>
</dbReference>
<dbReference type="GO" id="GO:0006896">
    <property type="term" value="P:Golgi to vacuole transport"/>
    <property type="evidence" value="ECO:0007669"/>
    <property type="project" value="TreeGrafter"/>
</dbReference>
<dbReference type="SUPFAM" id="SSF49348">
    <property type="entry name" value="Clathrin adaptor appendage domain"/>
    <property type="match status" value="1"/>
</dbReference>
<proteinExistence type="predicted"/>
<dbReference type="GO" id="GO:0006895">
    <property type="term" value="P:Golgi to endosome transport"/>
    <property type="evidence" value="ECO:0007669"/>
    <property type="project" value="UniProtKB-ARBA"/>
</dbReference>
<protein>
    <submittedName>
        <fullName evidence="11">VHS-domain-containing protein</fullName>
    </submittedName>
</protein>
<dbReference type="GO" id="GO:0035091">
    <property type="term" value="F:phosphatidylinositol binding"/>
    <property type="evidence" value="ECO:0007669"/>
    <property type="project" value="InterPro"/>
</dbReference>
<keyword evidence="3" id="KW-0653">Protein transport</keyword>
<dbReference type="SMART" id="SM00288">
    <property type="entry name" value="VHS"/>
    <property type="match status" value="1"/>
</dbReference>
<dbReference type="OrthoDB" id="2018246at2759"/>
<keyword evidence="4" id="KW-0333">Golgi apparatus</keyword>
<dbReference type="CDD" id="cd16998">
    <property type="entry name" value="VHS_GGA_fungi"/>
    <property type="match status" value="1"/>
</dbReference>
<dbReference type="InterPro" id="IPR013041">
    <property type="entry name" value="Clathrin_app_Ig-like_sf"/>
</dbReference>
<dbReference type="InParanoid" id="A0A1D2VKY1"/>
<evidence type="ECO:0000313" key="12">
    <source>
        <dbReference type="Proteomes" id="UP000095038"/>
    </source>
</evidence>
<evidence type="ECO:0000256" key="2">
    <source>
        <dbReference type="ARBA" id="ARBA00022448"/>
    </source>
</evidence>
<dbReference type="Gene3D" id="1.20.5.170">
    <property type="match status" value="1"/>
</dbReference>
<dbReference type="InterPro" id="IPR004152">
    <property type="entry name" value="GAT_dom"/>
</dbReference>
<dbReference type="STRING" id="1344418.A0A1D2VKY1"/>
<evidence type="ECO:0000259" key="8">
    <source>
        <dbReference type="PROSITE" id="PS50179"/>
    </source>
</evidence>
<dbReference type="PROSITE" id="PS50909">
    <property type="entry name" value="GAT"/>
    <property type="match status" value="1"/>
</dbReference>
<evidence type="ECO:0000259" key="10">
    <source>
        <dbReference type="PROSITE" id="PS50909"/>
    </source>
</evidence>
<dbReference type="RefSeq" id="XP_020048568.1">
    <property type="nucleotide sequence ID" value="XM_020192781.1"/>
</dbReference>
<dbReference type="PROSITE" id="PS50180">
    <property type="entry name" value="GAE"/>
    <property type="match status" value="1"/>
</dbReference>
<comment type="subcellular location">
    <subcellularLocation>
        <location evidence="1">Golgi apparatus</location>
        <location evidence="1">trans-Golgi network</location>
    </subcellularLocation>
</comment>
<accession>A0A1D2VKY1</accession>
<keyword evidence="6" id="KW-0175">Coiled coil</keyword>
<feature type="domain" description="VHS" evidence="8">
    <location>
        <begin position="23"/>
        <end position="152"/>
    </location>
</feature>
<dbReference type="GeneID" id="30966417"/>